<accession>A0AAV5KL15</accession>
<protein>
    <submittedName>
        <fullName evidence="2">Uncharacterized protein</fullName>
    </submittedName>
</protein>
<gene>
    <name evidence="2" type="ORF">SLEP1_g34760</name>
</gene>
<sequence>MLINDLVKEFMITSDYARAEIWRCLLGILVECRGEYDEKEAVMCLKISIFFAPFLVGITVRNMAFKSAQMMK</sequence>
<keyword evidence="3" id="KW-1185">Reference proteome</keyword>
<dbReference type="Proteomes" id="UP001054252">
    <property type="component" value="Unassembled WGS sequence"/>
</dbReference>
<keyword evidence="1" id="KW-0812">Transmembrane</keyword>
<evidence type="ECO:0000313" key="3">
    <source>
        <dbReference type="Proteomes" id="UP001054252"/>
    </source>
</evidence>
<organism evidence="2 3">
    <name type="scientific">Rubroshorea leprosula</name>
    <dbReference type="NCBI Taxonomy" id="152421"/>
    <lineage>
        <taxon>Eukaryota</taxon>
        <taxon>Viridiplantae</taxon>
        <taxon>Streptophyta</taxon>
        <taxon>Embryophyta</taxon>
        <taxon>Tracheophyta</taxon>
        <taxon>Spermatophyta</taxon>
        <taxon>Magnoliopsida</taxon>
        <taxon>eudicotyledons</taxon>
        <taxon>Gunneridae</taxon>
        <taxon>Pentapetalae</taxon>
        <taxon>rosids</taxon>
        <taxon>malvids</taxon>
        <taxon>Malvales</taxon>
        <taxon>Dipterocarpaceae</taxon>
        <taxon>Rubroshorea</taxon>
    </lineage>
</organism>
<evidence type="ECO:0000256" key="1">
    <source>
        <dbReference type="SAM" id="Phobius"/>
    </source>
</evidence>
<feature type="transmembrane region" description="Helical" evidence="1">
    <location>
        <begin position="45"/>
        <end position="64"/>
    </location>
</feature>
<comment type="caution">
    <text evidence="2">The sequence shown here is derived from an EMBL/GenBank/DDBJ whole genome shotgun (WGS) entry which is preliminary data.</text>
</comment>
<dbReference type="AlphaFoldDB" id="A0AAV5KL15"/>
<evidence type="ECO:0000313" key="2">
    <source>
        <dbReference type="EMBL" id="GKV25302.1"/>
    </source>
</evidence>
<keyword evidence="1" id="KW-1133">Transmembrane helix</keyword>
<dbReference type="EMBL" id="BPVZ01000068">
    <property type="protein sequence ID" value="GKV25302.1"/>
    <property type="molecule type" value="Genomic_DNA"/>
</dbReference>
<proteinExistence type="predicted"/>
<reference evidence="2 3" key="1">
    <citation type="journal article" date="2021" name="Commun. Biol.">
        <title>The genome of Shorea leprosula (Dipterocarpaceae) highlights the ecological relevance of drought in aseasonal tropical rainforests.</title>
        <authorList>
            <person name="Ng K.K.S."/>
            <person name="Kobayashi M.J."/>
            <person name="Fawcett J.A."/>
            <person name="Hatakeyama M."/>
            <person name="Paape T."/>
            <person name="Ng C.H."/>
            <person name="Ang C.C."/>
            <person name="Tnah L.H."/>
            <person name="Lee C.T."/>
            <person name="Nishiyama T."/>
            <person name="Sese J."/>
            <person name="O'Brien M.J."/>
            <person name="Copetti D."/>
            <person name="Mohd Noor M.I."/>
            <person name="Ong R.C."/>
            <person name="Putra M."/>
            <person name="Sireger I.Z."/>
            <person name="Indrioko S."/>
            <person name="Kosugi Y."/>
            <person name="Izuno A."/>
            <person name="Isagi Y."/>
            <person name="Lee S.L."/>
            <person name="Shimizu K.K."/>
        </authorList>
    </citation>
    <scope>NUCLEOTIDE SEQUENCE [LARGE SCALE GENOMIC DNA]</scope>
    <source>
        <strain evidence="2">214</strain>
    </source>
</reference>
<name>A0AAV5KL15_9ROSI</name>
<keyword evidence="1" id="KW-0472">Membrane</keyword>